<proteinExistence type="predicted"/>
<organism evidence="2 3">
    <name type="scientific">Tritrichomonas musculus</name>
    <dbReference type="NCBI Taxonomy" id="1915356"/>
    <lineage>
        <taxon>Eukaryota</taxon>
        <taxon>Metamonada</taxon>
        <taxon>Parabasalia</taxon>
        <taxon>Tritrichomonadida</taxon>
        <taxon>Tritrichomonadidae</taxon>
        <taxon>Tritrichomonas</taxon>
    </lineage>
</organism>
<protein>
    <submittedName>
        <fullName evidence="2">Uncharacterized protein</fullName>
    </submittedName>
</protein>
<dbReference type="Proteomes" id="UP001470230">
    <property type="component" value="Unassembled WGS sequence"/>
</dbReference>
<sequence>MKNQKSFLTMKMTMNHVCARITRLRRRNQRRSVCERERRNKEAMEKKVSEQADKISSLQRELSLLKKEKRPDKSASLNSFGRFFSVDLSLDGPGIQFLLSPEDKYSKGVFAALVAESENNDPRRCPVIISAKWYDHNRFHSINSKSITWTYPCKNSWFQVELTKGVAILYGFRLKKNNSSKLKSYKLICTDDSSNPESAWTTLIEINEKSENEHENIYEF</sequence>
<gene>
    <name evidence="2" type="ORF">M9Y10_008715</name>
</gene>
<keyword evidence="3" id="KW-1185">Reference proteome</keyword>
<accession>A0ABR2J0Q5</accession>
<evidence type="ECO:0000313" key="2">
    <source>
        <dbReference type="EMBL" id="KAK8870817.1"/>
    </source>
</evidence>
<evidence type="ECO:0000313" key="3">
    <source>
        <dbReference type="Proteomes" id="UP001470230"/>
    </source>
</evidence>
<name>A0ABR2J0Q5_9EUKA</name>
<reference evidence="2 3" key="1">
    <citation type="submission" date="2024-04" db="EMBL/GenBank/DDBJ databases">
        <title>Tritrichomonas musculus Genome.</title>
        <authorList>
            <person name="Alves-Ferreira E."/>
            <person name="Grigg M."/>
            <person name="Lorenzi H."/>
            <person name="Galac M."/>
        </authorList>
    </citation>
    <scope>NUCLEOTIDE SEQUENCE [LARGE SCALE GENOMIC DNA]</scope>
    <source>
        <strain evidence="2 3">EAF2021</strain>
    </source>
</reference>
<feature type="region of interest" description="Disordered" evidence="1">
    <location>
        <begin position="29"/>
        <end position="53"/>
    </location>
</feature>
<comment type="caution">
    <text evidence="2">The sequence shown here is derived from an EMBL/GenBank/DDBJ whole genome shotgun (WGS) entry which is preliminary data.</text>
</comment>
<dbReference type="EMBL" id="JAPFFF010000014">
    <property type="protein sequence ID" value="KAK8870817.1"/>
    <property type="molecule type" value="Genomic_DNA"/>
</dbReference>
<feature type="compositionally biased region" description="Basic and acidic residues" evidence="1">
    <location>
        <begin position="32"/>
        <end position="53"/>
    </location>
</feature>
<evidence type="ECO:0000256" key="1">
    <source>
        <dbReference type="SAM" id="MobiDB-lite"/>
    </source>
</evidence>